<comment type="caution">
    <text evidence="1">The sequence shown here is derived from an EMBL/GenBank/DDBJ whole genome shotgun (WGS) entry which is preliminary data.</text>
</comment>
<gene>
    <name evidence="1" type="ORF">OWR29_46880</name>
</gene>
<dbReference type="Proteomes" id="UP001151002">
    <property type="component" value="Unassembled WGS sequence"/>
</dbReference>
<dbReference type="RefSeq" id="WP_267570193.1">
    <property type="nucleotide sequence ID" value="NZ_JAPNTZ010000028.1"/>
</dbReference>
<evidence type="ECO:0000313" key="2">
    <source>
        <dbReference type="Proteomes" id="UP001151002"/>
    </source>
</evidence>
<name>A0ABT4BGK3_9ACTN</name>
<organism evidence="1 2">
    <name type="scientific">Paractinoplanes pyxinae</name>
    <dbReference type="NCBI Taxonomy" id="2997416"/>
    <lineage>
        <taxon>Bacteria</taxon>
        <taxon>Bacillati</taxon>
        <taxon>Actinomycetota</taxon>
        <taxon>Actinomycetes</taxon>
        <taxon>Micromonosporales</taxon>
        <taxon>Micromonosporaceae</taxon>
        <taxon>Paractinoplanes</taxon>
    </lineage>
</organism>
<dbReference type="EMBL" id="JAPNTZ010000028">
    <property type="protein sequence ID" value="MCY1145576.1"/>
    <property type="molecule type" value="Genomic_DNA"/>
</dbReference>
<reference evidence="1" key="1">
    <citation type="submission" date="2022-11" db="EMBL/GenBank/DDBJ databases">
        <authorList>
            <person name="Somphong A."/>
            <person name="Phongsopitanun W."/>
        </authorList>
    </citation>
    <scope>NUCLEOTIDE SEQUENCE</scope>
    <source>
        <strain evidence="1">Pm04-4</strain>
    </source>
</reference>
<keyword evidence="2" id="KW-1185">Reference proteome</keyword>
<proteinExistence type="predicted"/>
<sequence>MLLAQLEKAAATAHRKQDLFLAKLVDCEAAHLKNWASLCNKIRDFRGCLAAAVQQSN</sequence>
<protein>
    <submittedName>
        <fullName evidence="1">Uncharacterized protein</fullName>
    </submittedName>
</protein>
<evidence type="ECO:0000313" key="1">
    <source>
        <dbReference type="EMBL" id="MCY1145576.1"/>
    </source>
</evidence>
<accession>A0ABT4BGK3</accession>